<dbReference type="Pfam" id="PF06094">
    <property type="entry name" value="GGACT"/>
    <property type="match status" value="1"/>
</dbReference>
<proteinExistence type="predicted"/>
<dbReference type="InterPro" id="IPR009288">
    <property type="entry name" value="AIG2-like_dom"/>
</dbReference>
<evidence type="ECO:0000313" key="2">
    <source>
        <dbReference type="EMBL" id="EPX82832.1"/>
    </source>
</evidence>
<dbReference type="EMBL" id="APVH01000019">
    <property type="protein sequence ID" value="EPX82832.1"/>
    <property type="molecule type" value="Genomic_DNA"/>
</dbReference>
<dbReference type="HOGENOM" id="CLU_088538_0_0_5"/>
<comment type="caution">
    <text evidence="2">The sequence shown here is derived from an EMBL/GenBank/DDBJ whole genome shotgun (WGS) entry which is preliminary data.</text>
</comment>
<dbReference type="Proteomes" id="UP000015347">
    <property type="component" value="Unassembled WGS sequence"/>
</dbReference>
<dbReference type="InterPro" id="IPR036568">
    <property type="entry name" value="GGCT-like_sf"/>
</dbReference>
<evidence type="ECO:0000259" key="1">
    <source>
        <dbReference type="Pfam" id="PF06094"/>
    </source>
</evidence>
<gene>
    <name evidence="2" type="ORF">Salmuc_05185</name>
</gene>
<protein>
    <recommendedName>
        <fullName evidence="1">Gamma-glutamylcyclotransferase AIG2-like domain-containing protein</fullName>
    </recommendedName>
</protein>
<dbReference type="STRING" id="1123237.Salmuc_05185"/>
<keyword evidence="3" id="KW-1185">Reference proteome</keyword>
<name>S9QT79_9RHOB</name>
<sequence>MHQFGDQDPMSTAFFFGYGSLVNRLTHGFDPAHPARARGWRRAWRYTADREVAYLTAIPDAGCEIEGLIAPVPDDGWAALDQREHAYDRRDARDWVQHEAGGVEQLALYAIAPERMRDPDGTHPVLLSYLDVVVQGYLSEFGEAGADRFFETTSGWEAPILDDRATPRYPRAQKLKAGERAYVDDWLRRLDCRVAA</sequence>
<dbReference type="eggNOG" id="COG3703">
    <property type="taxonomic scope" value="Bacteria"/>
</dbReference>
<feature type="domain" description="Gamma-glutamylcyclotransferase AIG2-like" evidence="1">
    <location>
        <begin position="16"/>
        <end position="113"/>
    </location>
</feature>
<organism evidence="2 3">
    <name type="scientific">Salipiger mucosus DSM 16094</name>
    <dbReference type="NCBI Taxonomy" id="1123237"/>
    <lineage>
        <taxon>Bacteria</taxon>
        <taxon>Pseudomonadati</taxon>
        <taxon>Pseudomonadota</taxon>
        <taxon>Alphaproteobacteria</taxon>
        <taxon>Rhodobacterales</taxon>
        <taxon>Roseobacteraceae</taxon>
        <taxon>Salipiger</taxon>
    </lineage>
</organism>
<accession>S9QT79</accession>
<dbReference type="SUPFAM" id="SSF110857">
    <property type="entry name" value="Gamma-glutamyl cyclotransferase-like"/>
    <property type="match status" value="1"/>
</dbReference>
<evidence type="ECO:0000313" key="3">
    <source>
        <dbReference type="Proteomes" id="UP000015347"/>
    </source>
</evidence>
<reference evidence="3" key="1">
    <citation type="journal article" date="2014" name="Stand. Genomic Sci.">
        <title>Genome sequence of the exopolysaccharide-producing Salipiger mucosus type strain (DSM 16094(T)), a moderately halophilic member of the Roseobacter clade.</title>
        <authorList>
            <person name="Riedel T."/>
            <person name="Spring S."/>
            <person name="Fiebig A."/>
            <person name="Petersen J."/>
            <person name="Kyrpides N.C."/>
            <person name="Goker M."/>
            <person name="Klenk H.P."/>
        </authorList>
    </citation>
    <scope>NUCLEOTIDE SEQUENCE [LARGE SCALE GENOMIC DNA]</scope>
    <source>
        <strain evidence="3">DSM 16094</strain>
    </source>
</reference>
<dbReference type="Gene3D" id="3.10.490.10">
    <property type="entry name" value="Gamma-glutamyl cyclotransferase-like"/>
    <property type="match status" value="1"/>
</dbReference>
<dbReference type="AlphaFoldDB" id="S9QT79"/>